<feature type="region of interest" description="Disordered" evidence="1">
    <location>
        <begin position="216"/>
        <end position="247"/>
    </location>
</feature>
<dbReference type="PANTHER" id="PTHR21180">
    <property type="entry name" value="ENDONUCLEASE/EXONUCLEASE/PHOSPHATASE FAMILY DOMAIN-CONTAINING PROTEIN 1"/>
    <property type="match status" value="1"/>
</dbReference>
<dbReference type="InterPro" id="IPR004509">
    <property type="entry name" value="Competence_ComEA_HhH"/>
</dbReference>
<evidence type="ECO:0000259" key="3">
    <source>
        <dbReference type="SMART" id="SM00278"/>
    </source>
</evidence>
<keyword evidence="5" id="KW-1185">Reference proteome</keyword>
<accession>A0ABW4PZN3</accession>
<feature type="compositionally biased region" description="Gly residues" evidence="1">
    <location>
        <begin position="216"/>
        <end position="246"/>
    </location>
</feature>
<sequence>MGARSRSRDIAPRPGRHRVGGRGGHRTGGAGGRRGRTGPEPLVEEIHHEPPRPPRRGLPAPSAASLLGIGVLVLLAVGIVHLSTSGSAVPVTEGEGTVAIAASGTASSGEDDAGASASGGASPAGPASSAPVATEEAAPASGGGEPADGTPVVVHVSGQVASPGVVELPAGSRVADALEAAGGATDDADLAAVNLARPLTDGEQIHVPAPGEEIPAGGGAEAAGGGAGGTGGASGGDAGAGGGEGGTVDLNTASVEELDALPGVGPAIAQRIVEHREANGPFTSVDQLEEVSGIGPATLEEIRPRATV</sequence>
<feature type="region of interest" description="Disordered" evidence="1">
    <location>
        <begin position="104"/>
        <end position="151"/>
    </location>
</feature>
<dbReference type="PANTHER" id="PTHR21180:SF32">
    <property type="entry name" value="ENDONUCLEASE_EXONUCLEASE_PHOSPHATASE FAMILY DOMAIN-CONTAINING PROTEIN 1"/>
    <property type="match status" value="1"/>
</dbReference>
<dbReference type="RefSeq" id="WP_343905213.1">
    <property type="nucleotide sequence ID" value="NZ_BAAAIS010000003.1"/>
</dbReference>
<dbReference type="InterPro" id="IPR003583">
    <property type="entry name" value="Hlx-hairpin-Hlx_DNA-bd_motif"/>
</dbReference>
<feature type="domain" description="Helix-hairpin-helix DNA-binding motif class 1" evidence="3">
    <location>
        <begin position="256"/>
        <end position="275"/>
    </location>
</feature>
<feature type="transmembrane region" description="Helical" evidence="2">
    <location>
        <begin position="62"/>
        <end position="82"/>
    </location>
</feature>
<dbReference type="Pfam" id="PF10531">
    <property type="entry name" value="SLBB"/>
    <property type="match status" value="1"/>
</dbReference>
<dbReference type="NCBIfam" id="TIGR00426">
    <property type="entry name" value="competence protein ComEA helix-hairpin-helix repeat region"/>
    <property type="match status" value="1"/>
</dbReference>
<name>A0ABW4PZN3_9MICO</name>
<keyword evidence="2" id="KW-1133">Transmembrane helix</keyword>
<proteinExistence type="predicted"/>
<dbReference type="SMART" id="SM00278">
    <property type="entry name" value="HhH1"/>
    <property type="match status" value="2"/>
</dbReference>
<feature type="region of interest" description="Disordered" evidence="1">
    <location>
        <begin position="1"/>
        <end position="59"/>
    </location>
</feature>
<evidence type="ECO:0000256" key="1">
    <source>
        <dbReference type="SAM" id="MobiDB-lite"/>
    </source>
</evidence>
<feature type="compositionally biased region" description="Basic residues" evidence="1">
    <location>
        <begin position="14"/>
        <end position="25"/>
    </location>
</feature>
<keyword evidence="2" id="KW-0472">Membrane</keyword>
<dbReference type="InterPro" id="IPR019554">
    <property type="entry name" value="Soluble_ligand-bd"/>
</dbReference>
<dbReference type="Gene3D" id="3.10.560.10">
    <property type="entry name" value="Outer membrane lipoprotein wza domain like"/>
    <property type="match status" value="1"/>
</dbReference>
<organism evidence="4 5">
    <name type="scientific">Brachybacterium rhamnosum</name>
    <dbReference type="NCBI Taxonomy" id="173361"/>
    <lineage>
        <taxon>Bacteria</taxon>
        <taxon>Bacillati</taxon>
        <taxon>Actinomycetota</taxon>
        <taxon>Actinomycetes</taxon>
        <taxon>Micrococcales</taxon>
        <taxon>Dermabacteraceae</taxon>
        <taxon>Brachybacterium</taxon>
    </lineage>
</organism>
<dbReference type="SUPFAM" id="SSF142984">
    <property type="entry name" value="Nqo1 middle domain-like"/>
    <property type="match status" value="1"/>
</dbReference>
<feature type="domain" description="Helix-hairpin-helix DNA-binding motif class 1" evidence="3">
    <location>
        <begin position="286"/>
        <end position="305"/>
    </location>
</feature>
<dbReference type="Gene3D" id="1.10.150.320">
    <property type="entry name" value="Photosystem II 12 kDa extrinsic protein"/>
    <property type="match status" value="1"/>
</dbReference>
<gene>
    <name evidence="4" type="ORF">ACFSDA_12860</name>
</gene>
<evidence type="ECO:0000313" key="4">
    <source>
        <dbReference type="EMBL" id="MFD1835958.1"/>
    </source>
</evidence>
<evidence type="ECO:0000313" key="5">
    <source>
        <dbReference type="Proteomes" id="UP001597280"/>
    </source>
</evidence>
<keyword evidence="4" id="KW-0238">DNA-binding</keyword>
<dbReference type="SUPFAM" id="SSF47781">
    <property type="entry name" value="RuvA domain 2-like"/>
    <property type="match status" value="1"/>
</dbReference>
<dbReference type="Pfam" id="PF12836">
    <property type="entry name" value="HHH_3"/>
    <property type="match status" value="1"/>
</dbReference>
<evidence type="ECO:0000256" key="2">
    <source>
        <dbReference type="SAM" id="Phobius"/>
    </source>
</evidence>
<keyword evidence="2" id="KW-0812">Transmembrane</keyword>
<dbReference type="Proteomes" id="UP001597280">
    <property type="component" value="Unassembled WGS sequence"/>
</dbReference>
<protein>
    <submittedName>
        <fullName evidence="4">ComEA family DNA-binding protein</fullName>
    </submittedName>
</protein>
<feature type="compositionally biased region" description="Basic and acidic residues" evidence="1">
    <location>
        <begin position="1"/>
        <end position="11"/>
    </location>
</feature>
<feature type="compositionally biased region" description="Low complexity" evidence="1">
    <location>
        <begin position="104"/>
        <end position="140"/>
    </location>
</feature>
<comment type="caution">
    <text evidence="4">The sequence shown here is derived from an EMBL/GenBank/DDBJ whole genome shotgun (WGS) entry which is preliminary data.</text>
</comment>
<dbReference type="InterPro" id="IPR010994">
    <property type="entry name" value="RuvA_2-like"/>
</dbReference>
<dbReference type="GO" id="GO:0003677">
    <property type="term" value="F:DNA binding"/>
    <property type="evidence" value="ECO:0007669"/>
    <property type="project" value="UniProtKB-KW"/>
</dbReference>
<reference evidence="5" key="1">
    <citation type="journal article" date="2019" name="Int. J. Syst. Evol. Microbiol.">
        <title>The Global Catalogue of Microorganisms (GCM) 10K type strain sequencing project: providing services to taxonomists for standard genome sequencing and annotation.</title>
        <authorList>
            <consortium name="The Broad Institute Genomics Platform"/>
            <consortium name="The Broad Institute Genome Sequencing Center for Infectious Disease"/>
            <person name="Wu L."/>
            <person name="Ma J."/>
        </authorList>
    </citation>
    <scope>NUCLEOTIDE SEQUENCE [LARGE SCALE GENOMIC DNA]</scope>
    <source>
        <strain evidence="5">JCM 11650</strain>
    </source>
</reference>
<dbReference type="EMBL" id="JBHUFL010000003">
    <property type="protein sequence ID" value="MFD1835958.1"/>
    <property type="molecule type" value="Genomic_DNA"/>
</dbReference>
<dbReference type="InterPro" id="IPR051675">
    <property type="entry name" value="Endo/Exo/Phosphatase_dom_1"/>
</dbReference>